<feature type="domain" description="Peripheral subunit-binding (PSBD)" evidence="9">
    <location>
        <begin position="125"/>
        <end position="162"/>
    </location>
</feature>
<gene>
    <name evidence="10" type="ORF">FC24_GL001722</name>
</gene>
<evidence type="ECO:0000256" key="2">
    <source>
        <dbReference type="ARBA" id="ARBA00007317"/>
    </source>
</evidence>
<dbReference type="PATRIC" id="fig|1423796.3.peg.1750"/>
<comment type="similarity">
    <text evidence="2 6">Belongs to the 2-oxoacid dehydrogenase family.</text>
</comment>
<keyword evidence="3 6" id="KW-0808">Transferase</keyword>
<organism evidence="10 11">
    <name type="scientific">Loigolactobacillus rennini DSM 20253</name>
    <dbReference type="NCBI Taxonomy" id="1423796"/>
    <lineage>
        <taxon>Bacteria</taxon>
        <taxon>Bacillati</taxon>
        <taxon>Bacillota</taxon>
        <taxon>Bacilli</taxon>
        <taxon>Lactobacillales</taxon>
        <taxon>Lactobacillaceae</taxon>
        <taxon>Loigolactobacillus</taxon>
    </lineage>
</organism>
<dbReference type="GO" id="GO:0005737">
    <property type="term" value="C:cytoplasm"/>
    <property type="evidence" value="ECO:0007669"/>
    <property type="project" value="TreeGrafter"/>
</dbReference>
<dbReference type="Pfam" id="PF00364">
    <property type="entry name" value="Biotin_lipoyl"/>
    <property type="match status" value="1"/>
</dbReference>
<dbReference type="PROSITE" id="PS00189">
    <property type="entry name" value="LIPOYL"/>
    <property type="match status" value="1"/>
</dbReference>
<dbReference type="PANTHER" id="PTHR43178">
    <property type="entry name" value="DIHYDROLIPOAMIDE ACETYLTRANSFERASE COMPONENT OF PYRUVATE DEHYDROGENASE COMPLEX"/>
    <property type="match status" value="1"/>
</dbReference>
<dbReference type="EMBL" id="AYYI01000005">
    <property type="protein sequence ID" value="KRM99890.1"/>
    <property type="molecule type" value="Genomic_DNA"/>
</dbReference>
<dbReference type="STRING" id="1423796.FC24_GL001722"/>
<dbReference type="InterPro" id="IPR003016">
    <property type="entry name" value="2-oxoA_DH_lipoyl-BS"/>
</dbReference>
<dbReference type="PROSITE" id="PS50968">
    <property type="entry name" value="BIOTINYL_LIPOYL"/>
    <property type="match status" value="1"/>
</dbReference>
<dbReference type="Gene3D" id="4.10.320.10">
    <property type="entry name" value="E3-binding domain"/>
    <property type="match status" value="1"/>
</dbReference>
<evidence type="ECO:0000256" key="4">
    <source>
        <dbReference type="ARBA" id="ARBA00022823"/>
    </source>
</evidence>
<dbReference type="InterPro" id="IPR023213">
    <property type="entry name" value="CAT-like_dom_sf"/>
</dbReference>
<dbReference type="Pfam" id="PF00198">
    <property type="entry name" value="2-oxoacid_dh"/>
    <property type="match status" value="1"/>
</dbReference>
<sequence>MKTIELKMPQLGESVTEGVLTSWLVKAGDEIAQYDPVAEVENDKVVTEIPASEGGTVKELLVQENETVPVDAPIMTLTVAGEATEAAAKPAPQAPEKVTEETPATVTQSNEPEKPKPEPAAGQPRFSPAVLSLAQAHDIDLNHLTGTGKHQRITRKDVQRAIEQKAAAPTTEASKPAPTKPAKPAAPKPAAKSADDSQAVPASNIRKTIARNMLQSVHEIPQAWTMIEVDVTNLAALRNQNKAAFKADAGFSLSYFPFFVKAVAQSLKRHQRLNSSWQDNQIIHHDDINLGIAVATDDALYVPVIKHADRLSIAGIAHEINRLATSVREGKLTAADMSGGTFTVNNTGSFGSVASMGIINYPQAAILQVETIRREVAVTKDNQIGIRQKVNLCLTLDHRLLDGLAAGHFLNDLKQILENYQVDTEIY</sequence>
<dbReference type="Gene3D" id="3.30.559.10">
    <property type="entry name" value="Chloramphenicol acetyltransferase-like domain"/>
    <property type="match status" value="1"/>
</dbReference>
<proteinExistence type="inferred from homology"/>
<dbReference type="FunFam" id="3.30.559.10:FF:000007">
    <property type="entry name" value="Dihydrolipoamide acetyltransferase component of pyruvate dehydrogenase complex"/>
    <property type="match status" value="1"/>
</dbReference>
<keyword evidence="5 6" id="KW-0012">Acyltransferase</keyword>
<evidence type="ECO:0000259" key="9">
    <source>
        <dbReference type="PROSITE" id="PS51826"/>
    </source>
</evidence>
<dbReference type="AlphaFoldDB" id="A0A0R2D948"/>
<dbReference type="PANTHER" id="PTHR43178:SF5">
    <property type="entry name" value="LIPOAMIDE ACYLTRANSFERASE COMPONENT OF BRANCHED-CHAIN ALPHA-KETO ACID DEHYDROGENASE COMPLEX, MITOCHONDRIAL"/>
    <property type="match status" value="1"/>
</dbReference>
<feature type="compositionally biased region" description="Low complexity" evidence="7">
    <location>
        <begin position="165"/>
        <end position="177"/>
    </location>
</feature>
<dbReference type="EC" id="2.3.1.-" evidence="6"/>
<dbReference type="Proteomes" id="UP000051638">
    <property type="component" value="Unassembled WGS sequence"/>
</dbReference>
<feature type="compositionally biased region" description="Basic and acidic residues" evidence="7">
    <location>
        <begin position="154"/>
        <end position="163"/>
    </location>
</feature>
<dbReference type="InterPro" id="IPR036625">
    <property type="entry name" value="E3-bd_dom_sf"/>
</dbReference>
<protein>
    <recommendedName>
        <fullName evidence="6">Dihydrolipoamide acetyltransferase component of pyruvate dehydrogenase complex</fullName>
        <ecNumber evidence="6">2.3.1.-</ecNumber>
    </recommendedName>
</protein>
<reference evidence="10 11" key="1">
    <citation type="journal article" date="2015" name="Genome Announc.">
        <title>Expanding the biotechnology potential of lactobacilli through comparative genomics of 213 strains and associated genera.</title>
        <authorList>
            <person name="Sun Z."/>
            <person name="Harris H.M."/>
            <person name="McCann A."/>
            <person name="Guo C."/>
            <person name="Argimon S."/>
            <person name="Zhang W."/>
            <person name="Yang X."/>
            <person name="Jeffery I.B."/>
            <person name="Cooney J.C."/>
            <person name="Kagawa T.F."/>
            <person name="Liu W."/>
            <person name="Song Y."/>
            <person name="Salvetti E."/>
            <person name="Wrobel A."/>
            <person name="Rasinkangas P."/>
            <person name="Parkhill J."/>
            <person name="Rea M.C."/>
            <person name="O'Sullivan O."/>
            <person name="Ritari J."/>
            <person name="Douillard F.P."/>
            <person name="Paul Ross R."/>
            <person name="Yang R."/>
            <person name="Briner A.E."/>
            <person name="Felis G.E."/>
            <person name="de Vos W.M."/>
            <person name="Barrangou R."/>
            <person name="Klaenhammer T.R."/>
            <person name="Caufield P.W."/>
            <person name="Cui Y."/>
            <person name="Zhang H."/>
            <person name="O'Toole P.W."/>
        </authorList>
    </citation>
    <scope>NUCLEOTIDE SEQUENCE [LARGE SCALE GENOMIC DNA]</scope>
    <source>
        <strain evidence="10 11">DSM 20253</strain>
    </source>
</reference>
<dbReference type="InterPro" id="IPR001078">
    <property type="entry name" value="2-oxoacid_DH_actylTfrase"/>
</dbReference>
<keyword evidence="4 6" id="KW-0450">Lipoyl</keyword>
<accession>A0A0R2D948</accession>
<dbReference type="OrthoDB" id="9805770at2"/>
<keyword evidence="11" id="KW-1185">Reference proteome</keyword>
<dbReference type="Gene3D" id="2.40.50.100">
    <property type="match status" value="1"/>
</dbReference>
<comment type="cofactor">
    <cofactor evidence="1 6">
        <name>(R)-lipoate</name>
        <dbReference type="ChEBI" id="CHEBI:83088"/>
    </cofactor>
</comment>
<feature type="compositionally biased region" description="Low complexity" evidence="7">
    <location>
        <begin position="84"/>
        <end position="96"/>
    </location>
</feature>
<feature type="compositionally biased region" description="Pro residues" evidence="7">
    <location>
        <begin position="178"/>
        <end position="187"/>
    </location>
</feature>
<evidence type="ECO:0000256" key="3">
    <source>
        <dbReference type="ARBA" id="ARBA00022679"/>
    </source>
</evidence>
<dbReference type="Pfam" id="PF02817">
    <property type="entry name" value="E3_binding"/>
    <property type="match status" value="1"/>
</dbReference>
<evidence type="ECO:0000256" key="6">
    <source>
        <dbReference type="RuleBase" id="RU003423"/>
    </source>
</evidence>
<evidence type="ECO:0000256" key="1">
    <source>
        <dbReference type="ARBA" id="ARBA00001938"/>
    </source>
</evidence>
<evidence type="ECO:0000313" key="10">
    <source>
        <dbReference type="EMBL" id="KRM99890.1"/>
    </source>
</evidence>
<feature type="domain" description="Lipoyl-binding" evidence="8">
    <location>
        <begin position="3"/>
        <end position="78"/>
    </location>
</feature>
<evidence type="ECO:0000259" key="8">
    <source>
        <dbReference type="PROSITE" id="PS50968"/>
    </source>
</evidence>
<dbReference type="SUPFAM" id="SSF47005">
    <property type="entry name" value="Peripheral subunit-binding domain of 2-oxo acid dehydrogenase complex"/>
    <property type="match status" value="1"/>
</dbReference>
<dbReference type="InterPro" id="IPR000089">
    <property type="entry name" value="Biotin_lipoyl"/>
</dbReference>
<dbReference type="PROSITE" id="PS51826">
    <property type="entry name" value="PSBD"/>
    <property type="match status" value="1"/>
</dbReference>
<feature type="region of interest" description="Disordered" evidence="7">
    <location>
        <begin position="84"/>
        <end position="125"/>
    </location>
</feature>
<dbReference type="SUPFAM" id="SSF52777">
    <property type="entry name" value="CoA-dependent acyltransferases"/>
    <property type="match status" value="1"/>
</dbReference>
<evidence type="ECO:0000313" key="11">
    <source>
        <dbReference type="Proteomes" id="UP000051638"/>
    </source>
</evidence>
<name>A0A0R2D948_9LACO</name>
<dbReference type="RefSeq" id="WP_057872959.1">
    <property type="nucleotide sequence ID" value="NZ_AYYI01000005.1"/>
</dbReference>
<evidence type="ECO:0000256" key="5">
    <source>
        <dbReference type="ARBA" id="ARBA00023315"/>
    </source>
</evidence>
<dbReference type="InterPro" id="IPR004167">
    <property type="entry name" value="PSBD"/>
</dbReference>
<feature type="region of interest" description="Disordered" evidence="7">
    <location>
        <begin position="143"/>
        <end position="201"/>
    </location>
</feature>
<dbReference type="InterPro" id="IPR011053">
    <property type="entry name" value="Single_hybrid_motif"/>
</dbReference>
<dbReference type="GO" id="GO:0016407">
    <property type="term" value="F:acetyltransferase activity"/>
    <property type="evidence" value="ECO:0007669"/>
    <property type="project" value="TreeGrafter"/>
</dbReference>
<dbReference type="CDD" id="cd06849">
    <property type="entry name" value="lipoyl_domain"/>
    <property type="match status" value="1"/>
</dbReference>
<comment type="caution">
    <text evidence="10">The sequence shown here is derived from an EMBL/GenBank/DDBJ whole genome shotgun (WGS) entry which is preliminary data.</text>
</comment>
<dbReference type="SUPFAM" id="SSF51230">
    <property type="entry name" value="Single hybrid motif"/>
    <property type="match status" value="1"/>
</dbReference>
<evidence type="ECO:0000256" key="7">
    <source>
        <dbReference type="SAM" id="MobiDB-lite"/>
    </source>
</evidence>
<dbReference type="GO" id="GO:0031405">
    <property type="term" value="F:lipoic acid binding"/>
    <property type="evidence" value="ECO:0007669"/>
    <property type="project" value="TreeGrafter"/>
</dbReference>
<dbReference type="InterPro" id="IPR050743">
    <property type="entry name" value="2-oxoacid_DH_E2_comp"/>
</dbReference>